<dbReference type="RefSeq" id="WP_339589563.1">
    <property type="nucleotide sequence ID" value="NZ_JBBHJZ010000010.1"/>
</dbReference>
<keyword evidence="8" id="KW-1185">Reference proteome</keyword>
<accession>A0ABU8S412</accession>
<dbReference type="InterPro" id="IPR034603">
    <property type="entry name" value="Dipeptide_epimerase"/>
</dbReference>
<keyword evidence="3 5" id="KW-0460">Magnesium</keyword>
<dbReference type="SUPFAM" id="SSF51604">
    <property type="entry name" value="Enolase C-terminal domain-like"/>
    <property type="match status" value="1"/>
</dbReference>
<dbReference type="Gene3D" id="3.30.390.10">
    <property type="entry name" value="Enolase-like, N-terminal domain"/>
    <property type="match status" value="1"/>
</dbReference>
<dbReference type="SMART" id="SM00922">
    <property type="entry name" value="MR_MLE"/>
    <property type="match status" value="1"/>
</dbReference>
<evidence type="ECO:0000256" key="1">
    <source>
        <dbReference type="ARBA" id="ARBA00008031"/>
    </source>
</evidence>
<dbReference type="Pfam" id="PF02746">
    <property type="entry name" value="MR_MLE_N"/>
    <property type="match status" value="1"/>
</dbReference>
<dbReference type="EC" id="5.1.1.-" evidence="5"/>
<keyword evidence="4 5" id="KW-0413">Isomerase</keyword>
<sequence length="348" mass="37400">MILLEMQVLADIAETAIFEDQMVKLLARKKYVELTQPFRVAFGTIAGLDVVEVELSHEGVVGRGECCPMAIYGQDADTTLAEIAAITPQIESGDLDRTSLQKVLPAQSARNAIDCAFWDVEAKLSGRSVWDIAGLEAPSIIPSDVTIGIMTPEETATFAAGLCGASSIKLKLGGEHDLECLAAVRSVLPDTPLFVDVNAGWTLDRLNALAPQLADAKVFMIEQPLAPQDDPQLDEYGRAVPICADESCHDRSDLDRLEGRYQYVNIKLDKTGGLTEALALAEAARQRGFGIMVGCMLGTGLAMAPAYVLASICDVVDLDAPLIVKDPAHRGVKHDGRQLHQFGADLWG</sequence>
<dbReference type="SUPFAM" id="SSF54826">
    <property type="entry name" value="Enolase N-terminal domain-like"/>
    <property type="match status" value="1"/>
</dbReference>
<dbReference type="PANTHER" id="PTHR48073:SF2">
    <property type="entry name" value="O-SUCCINYLBENZOATE SYNTHASE"/>
    <property type="match status" value="1"/>
</dbReference>
<name>A0ABU8S412_9SPHN</name>
<comment type="similarity">
    <text evidence="1 5">Belongs to the mandelate racemase/muconate lactonizing enzyme family.</text>
</comment>
<dbReference type="CDD" id="cd03319">
    <property type="entry name" value="L-Ala-DL-Glu_epimerase"/>
    <property type="match status" value="1"/>
</dbReference>
<comment type="cofactor">
    <cofactor evidence="5">
        <name>Mg(2+)</name>
        <dbReference type="ChEBI" id="CHEBI:18420"/>
    </cofactor>
    <text evidence="5">Binds 1 Mg(2+) ion per subunit.</text>
</comment>
<dbReference type="Proteomes" id="UP001361239">
    <property type="component" value="Unassembled WGS sequence"/>
</dbReference>
<dbReference type="InterPro" id="IPR013341">
    <property type="entry name" value="Mandelate_racemase_N_dom"/>
</dbReference>
<dbReference type="Pfam" id="PF13378">
    <property type="entry name" value="MR_MLE_C"/>
    <property type="match status" value="1"/>
</dbReference>
<dbReference type="InterPro" id="IPR018110">
    <property type="entry name" value="Mandel_Rmase/mucon_lact_enz_CS"/>
</dbReference>
<evidence type="ECO:0000259" key="6">
    <source>
        <dbReference type="SMART" id="SM00922"/>
    </source>
</evidence>
<feature type="domain" description="Mandelate racemase/muconate lactonizing enzyme C-terminal" evidence="6">
    <location>
        <begin position="152"/>
        <end position="243"/>
    </location>
</feature>
<reference evidence="7 8" key="1">
    <citation type="submission" date="2024-03" db="EMBL/GenBank/DDBJ databases">
        <authorList>
            <person name="Jo J.-H."/>
        </authorList>
    </citation>
    <scope>NUCLEOTIDE SEQUENCE [LARGE SCALE GENOMIC DNA]</scope>
    <source>
        <strain evidence="7 8">PS1R-30</strain>
    </source>
</reference>
<organism evidence="7 8">
    <name type="scientific">Novosphingobium anseongense</name>
    <dbReference type="NCBI Taxonomy" id="3133436"/>
    <lineage>
        <taxon>Bacteria</taxon>
        <taxon>Pseudomonadati</taxon>
        <taxon>Pseudomonadota</taxon>
        <taxon>Alphaproteobacteria</taxon>
        <taxon>Sphingomonadales</taxon>
        <taxon>Sphingomonadaceae</taxon>
        <taxon>Novosphingobium</taxon>
    </lineage>
</organism>
<keyword evidence="2 5" id="KW-0479">Metal-binding</keyword>
<gene>
    <name evidence="7" type="ORF">WG901_23440</name>
</gene>
<dbReference type="PANTHER" id="PTHR48073">
    <property type="entry name" value="O-SUCCINYLBENZOATE SYNTHASE-RELATED"/>
    <property type="match status" value="1"/>
</dbReference>
<dbReference type="InterPro" id="IPR029017">
    <property type="entry name" value="Enolase-like_N"/>
</dbReference>
<dbReference type="Gene3D" id="3.20.20.120">
    <property type="entry name" value="Enolase-like C-terminal domain"/>
    <property type="match status" value="1"/>
</dbReference>
<dbReference type="SFLD" id="SFLDG00180">
    <property type="entry name" value="muconate_cycloisomerase"/>
    <property type="match status" value="1"/>
</dbReference>
<dbReference type="EMBL" id="JBBHJZ010000010">
    <property type="protein sequence ID" value="MEJ5979626.1"/>
    <property type="molecule type" value="Genomic_DNA"/>
</dbReference>
<evidence type="ECO:0000256" key="2">
    <source>
        <dbReference type="ARBA" id="ARBA00022723"/>
    </source>
</evidence>
<evidence type="ECO:0000256" key="5">
    <source>
        <dbReference type="RuleBase" id="RU366006"/>
    </source>
</evidence>
<comment type="caution">
    <text evidence="7">The sequence shown here is derived from an EMBL/GenBank/DDBJ whole genome shotgun (WGS) entry which is preliminary data.</text>
</comment>
<evidence type="ECO:0000313" key="8">
    <source>
        <dbReference type="Proteomes" id="UP001361239"/>
    </source>
</evidence>
<evidence type="ECO:0000313" key="7">
    <source>
        <dbReference type="EMBL" id="MEJ5979626.1"/>
    </source>
</evidence>
<dbReference type="SFLD" id="SFLDF00010">
    <property type="entry name" value="dipeptide_epimerase"/>
    <property type="match status" value="1"/>
</dbReference>
<proteinExistence type="inferred from homology"/>
<dbReference type="PROSITE" id="PS00909">
    <property type="entry name" value="MR_MLE_2"/>
    <property type="match status" value="1"/>
</dbReference>
<dbReference type="InterPro" id="IPR029065">
    <property type="entry name" value="Enolase_C-like"/>
</dbReference>
<protein>
    <recommendedName>
        <fullName evidence="5">Dipeptide epimerase</fullName>
        <ecNumber evidence="5">5.1.1.-</ecNumber>
    </recommendedName>
</protein>
<dbReference type="InterPro" id="IPR013342">
    <property type="entry name" value="Mandelate_racemase_C"/>
</dbReference>
<evidence type="ECO:0000256" key="4">
    <source>
        <dbReference type="ARBA" id="ARBA00023235"/>
    </source>
</evidence>
<dbReference type="SFLD" id="SFLDS00001">
    <property type="entry name" value="Enolase"/>
    <property type="match status" value="1"/>
</dbReference>
<evidence type="ECO:0000256" key="3">
    <source>
        <dbReference type="ARBA" id="ARBA00022842"/>
    </source>
</evidence>
<dbReference type="InterPro" id="IPR036849">
    <property type="entry name" value="Enolase-like_C_sf"/>
</dbReference>